<keyword evidence="4" id="KW-1185">Reference proteome</keyword>
<gene>
    <name evidence="1" type="ORF">QJT92_02360</name>
    <name evidence="2" type="ORF">SAMN05444853_105101</name>
</gene>
<dbReference type="Pfam" id="PF20116">
    <property type="entry name" value="DUF6506"/>
    <property type="match status" value="1"/>
</dbReference>
<accession>A0A1H7VSC0</accession>
<dbReference type="RefSeq" id="WP_090920998.1">
    <property type="nucleotide sequence ID" value="NZ_CP016180.1"/>
</dbReference>
<protein>
    <submittedName>
        <fullName evidence="1">DUF6506 family protein</fullName>
    </submittedName>
</protein>
<proteinExistence type="predicted"/>
<reference evidence="2" key="2">
    <citation type="submission" date="2016-10" db="EMBL/GenBank/DDBJ databases">
        <authorList>
            <person name="de Groot N.N."/>
        </authorList>
    </citation>
    <scope>NUCLEOTIDE SEQUENCE [LARGE SCALE GENOMIC DNA]</scope>
    <source>
        <strain evidence="2">DSM 24204</strain>
    </source>
</reference>
<dbReference type="AlphaFoldDB" id="A0A1H7VSC0"/>
<evidence type="ECO:0000313" key="2">
    <source>
        <dbReference type="EMBL" id="SEM12141.1"/>
    </source>
</evidence>
<reference evidence="1 4" key="3">
    <citation type="journal article" date="2023" name="Front. Microbiol.">
        <title>Phylogeography and host specificity of Pasteurellaceae pathogenic to sea-farmed fish in the north-east Atlantic.</title>
        <authorList>
            <person name="Gulla S."/>
            <person name="Colquhoun D.J."/>
            <person name="Olsen A.B."/>
            <person name="Spilsberg B."/>
            <person name="Lagesen K."/>
            <person name="Aakesson C.P."/>
            <person name="Strom S."/>
            <person name="Manji F."/>
            <person name="Birkbeck T.H."/>
            <person name="Nilsen H.K."/>
        </authorList>
    </citation>
    <scope>NUCLEOTIDE SEQUENCE [LARGE SCALE GENOMIC DNA]</scope>
    <source>
        <strain evidence="1 4">VIO11850</strain>
    </source>
</reference>
<dbReference type="EMBL" id="JASAVS010000003">
    <property type="protein sequence ID" value="MDP8084778.1"/>
    <property type="molecule type" value="Genomic_DNA"/>
</dbReference>
<dbReference type="OrthoDB" id="8595161at2"/>
<dbReference type="Proteomes" id="UP001224812">
    <property type="component" value="Unassembled WGS sequence"/>
</dbReference>
<dbReference type="EMBL" id="FOBN01000005">
    <property type="protein sequence ID" value="SEM12141.1"/>
    <property type="molecule type" value="Genomic_DNA"/>
</dbReference>
<evidence type="ECO:0000313" key="3">
    <source>
        <dbReference type="Proteomes" id="UP000198883"/>
    </source>
</evidence>
<sequence length="99" mass="10753">MKLSKYAFIMRDPSYTEPKSAQIDSPAFAMTVYGVGTVEQACDVAKELVAGGIQLIELCGAFKGTMIDQVIEAIDGQVPVGHMEYSEEEAVKLKAFFAK</sequence>
<evidence type="ECO:0000313" key="4">
    <source>
        <dbReference type="Proteomes" id="UP001224812"/>
    </source>
</evidence>
<reference evidence="3" key="1">
    <citation type="submission" date="2016-10" db="EMBL/GenBank/DDBJ databases">
        <authorList>
            <person name="Varghese N."/>
            <person name="Submissions S."/>
        </authorList>
    </citation>
    <scope>NUCLEOTIDE SEQUENCE [LARGE SCALE GENOMIC DNA]</scope>
    <source>
        <strain evidence="3">DSM 24204</strain>
    </source>
</reference>
<organism evidence="2 3">
    <name type="scientific">Phocoenobacter skyensis</name>
    <dbReference type="NCBI Taxonomy" id="97481"/>
    <lineage>
        <taxon>Bacteria</taxon>
        <taxon>Pseudomonadati</taxon>
        <taxon>Pseudomonadota</taxon>
        <taxon>Gammaproteobacteria</taxon>
        <taxon>Pasteurellales</taxon>
        <taxon>Pasteurellaceae</taxon>
        <taxon>Phocoenobacter</taxon>
    </lineage>
</organism>
<evidence type="ECO:0000313" key="1">
    <source>
        <dbReference type="EMBL" id="MDP8084778.1"/>
    </source>
</evidence>
<dbReference type="GeneID" id="83544461"/>
<name>A0A1H7VSC0_9PAST</name>
<dbReference type="STRING" id="97481.SAMN05444853_105101"/>
<dbReference type="Proteomes" id="UP000198883">
    <property type="component" value="Unassembled WGS sequence"/>
</dbReference>
<dbReference type="InterPro" id="IPR045441">
    <property type="entry name" value="DUF6506"/>
</dbReference>